<dbReference type="InterPro" id="IPR004380">
    <property type="entry name" value="Asp_race"/>
</dbReference>
<name>A0ABS2Z9R1_9BACL</name>
<proteinExistence type="inferred from homology"/>
<dbReference type="Pfam" id="PF01177">
    <property type="entry name" value="Asp_Glu_race"/>
    <property type="match status" value="1"/>
</dbReference>
<organism evidence="3 4">
    <name type="scientific">Fictibacillus barbaricus</name>
    <dbReference type="NCBI Taxonomy" id="182136"/>
    <lineage>
        <taxon>Bacteria</taxon>
        <taxon>Bacillati</taxon>
        <taxon>Bacillota</taxon>
        <taxon>Bacilli</taxon>
        <taxon>Bacillales</taxon>
        <taxon>Fictibacillaceae</taxon>
        <taxon>Fictibacillus</taxon>
    </lineage>
</organism>
<reference evidence="3 4" key="1">
    <citation type="submission" date="2021-01" db="EMBL/GenBank/DDBJ databases">
        <title>Genome Sequencing of Type Strains.</title>
        <authorList>
            <person name="Lemaire J.F."/>
            <person name="Inderbitzin P."/>
            <person name="Collins S.B."/>
            <person name="Wespe N."/>
            <person name="Knight-Connoni V."/>
        </authorList>
    </citation>
    <scope>NUCLEOTIDE SEQUENCE [LARGE SCALE GENOMIC DNA]</scope>
    <source>
        <strain evidence="3 4">DSM 14730</strain>
    </source>
</reference>
<dbReference type="PANTHER" id="PTHR21198">
    <property type="entry name" value="GLUTAMATE RACEMASE"/>
    <property type="match status" value="1"/>
</dbReference>
<accession>A0ABS2Z9R1</accession>
<dbReference type="InterPro" id="IPR001920">
    <property type="entry name" value="Asp/Glu_race"/>
</dbReference>
<comment type="similarity">
    <text evidence="1">Belongs to the aspartate/glutamate racemases family.</text>
</comment>
<dbReference type="PANTHER" id="PTHR21198:SF7">
    <property type="entry name" value="ASPARTATE-GLUTAMATE RACEMASE FAMILY"/>
    <property type="match status" value="1"/>
</dbReference>
<evidence type="ECO:0000313" key="3">
    <source>
        <dbReference type="EMBL" id="MBN3543962.1"/>
    </source>
</evidence>
<sequence length="230" mass="25798">MKVIGLIGGMSWESSAVYYRIINEEVKKRLGGLHSAKCLLYSVDFEEIEHFQSVGDWEKAGKTLGDIALSLEKGGADFIVICTNTMHKVIDDIQEKISIPILHIADATAYKIKEQGINTVGLLGTRYTMEQDFFSTRLESNDIKVMVPNKEERENVNKIIYEELCLGKVQQTSRDYYKKVIQDLIRNGAEGIILGCTEIGLLIKPEDVTVPLFDTANIHALEAVNMSLQK</sequence>
<evidence type="ECO:0000313" key="4">
    <source>
        <dbReference type="Proteomes" id="UP001319060"/>
    </source>
</evidence>
<comment type="caution">
    <text evidence="3">The sequence shown here is derived from an EMBL/GenBank/DDBJ whole genome shotgun (WGS) entry which is preliminary data.</text>
</comment>
<dbReference type="SUPFAM" id="SSF53681">
    <property type="entry name" value="Aspartate/glutamate racemase"/>
    <property type="match status" value="2"/>
</dbReference>
<dbReference type="Proteomes" id="UP001319060">
    <property type="component" value="Unassembled WGS sequence"/>
</dbReference>
<dbReference type="InterPro" id="IPR018187">
    <property type="entry name" value="Asp/Glu_racemase_AS_1"/>
</dbReference>
<evidence type="ECO:0000256" key="2">
    <source>
        <dbReference type="ARBA" id="ARBA00023235"/>
    </source>
</evidence>
<dbReference type="EMBL" id="JAFHKS010000038">
    <property type="protein sequence ID" value="MBN3543962.1"/>
    <property type="molecule type" value="Genomic_DNA"/>
</dbReference>
<dbReference type="PROSITE" id="PS00924">
    <property type="entry name" value="ASP_GLU_RACEMASE_2"/>
    <property type="match status" value="1"/>
</dbReference>
<dbReference type="NCBIfam" id="TIGR00035">
    <property type="entry name" value="asp_race"/>
    <property type="match status" value="1"/>
</dbReference>
<dbReference type="RefSeq" id="WP_188404393.1">
    <property type="nucleotide sequence ID" value="NZ_BMCE01000005.1"/>
</dbReference>
<keyword evidence="2" id="KW-0413">Isomerase</keyword>
<gene>
    <name evidence="3" type="ORF">JYA64_01440</name>
</gene>
<dbReference type="Gene3D" id="3.40.50.1860">
    <property type="match status" value="2"/>
</dbReference>
<protein>
    <submittedName>
        <fullName evidence="3">Aspartate/glutamate racemase family protein</fullName>
    </submittedName>
</protein>
<dbReference type="InterPro" id="IPR033134">
    <property type="entry name" value="Asp/Glu_racemase_AS_2"/>
</dbReference>
<keyword evidence="4" id="KW-1185">Reference proteome</keyword>
<dbReference type="PROSITE" id="PS00923">
    <property type="entry name" value="ASP_GLU_RACEMASE_1"/>
    <property type="match status" value="1"/>
</dbReference>
<dbReference type="InterPro" id="IPR015942">
    <property type="entry name" value="Asp/Glu/hydantoin_racemase"/>
</dbReference>
<evidence type="ECO:0000256" key="1">
    <source>
        <dbReference type="ARBA" id="ARBA00007847"/>
    </source>
</evidence>